<comment type="caution">
    <text evidence="8">The sequence shown here is derived from an EMBL/GenBank/DDBJ whole genome shotgun (WGS) entry which is preliminary data.</text>
</comment>
<feature type="transmembrane region" description="Helical" evidence="6">
    <location>
        <begin position="244"/>
        <end position="269"/>
    </location>
</feature>
<feature type="domain" description="Rhodopsin" evidence="7">
    <location>
        <begin position="28"/>
        <end position="273"/>
    </location>
</feature>
<dbReference type="InterPro" id="IPR049326">
    <property type="entry name" value="Rhodopsin_dom_fungi"/>
</dbReference>
<name>A0A9P4GY87_9PLEO</name>
<organism evidence="8 9">
    <name type="scientific">Setomelanomma holmii</name>
    <dbReference type="NCBI Taxonomy" id="210430"/>
    <lineage>
        <taxon>Eukaryota</taxon>
        <taxon>Fungi</taxon>
        <taxon>Dikarya</taxon>
        <taxon>Ascomycota</taxon>
        <taxon>Pezizomycotina</taxon>
        <taxon>Dothideomycetes</taxon>
        <taxon>Pleosporomycetidae</taxon>
        <taxon>Pleosporales</taxon>
        <taxon>Pleosporineae</taxon>
        <taxon>Phaeosphaeriaceae</taxon>
        <taxon>Setomelanomma</taxon>
    </lineage>
</organism>
<gene>
    <name evidence="8" type="ORF">EK21DRAFT_118496</name>
</gene>
<evidence type="ECO:0000256" key="3">
    <source>
        <dbReference type="ARBA" id="ARBA00022989"/>
    </source>
</evidence>
<feature type="transmembrane region" description="Helical" evidence="6">
    <location>
        <begin position="126"/>
        <end position="146"/>
    </location>
</feature>
<feature type="transmembrane region" description="Helical" evidence="6">
    <location>
        <begin position="90"/>
        <end position="114"/>
    </location>
</feature>
<dbReference type="Pfam" id="PF20684">
    <property type="entry name" value="Fung_rhodopsin"/>
    <property type="match status" value="1"/>
</dbReference>
<feature type="transmembrane region" description="Helical" evidence="6">
    <location>
        <begin position="44"/>
        <end position="65"/>
    </location>
</feature>
<keyword evidence="2 6" id="KW-0812">Transmembrane</keyword>
<reference evidence="8" key="1">
    <citation type="journal article" date="2020" name="Stud. Mycol.">
        <title>101 Dothideomycetes genomes: a test case for predicting lifestyles and emergence of pathogens.</title>
        <authorList>
            <person name="Haridas S."/>
            <person name="Albert R."/>
            <person name="Binder M."/>
            <person name="Bloem J."/>
            <person name="Labutti K."/>
            <person name="Salamov A."/>
            <person name="Andreopoulos B."/>
            <person name="Baker S."/>
            <person name="Barry K."/>
            <person name="Bills G."/>
            <person name="Bluhm B."/>
            <person name="Cannon C."/>
            <person name="Castanera R."/>
            <person name="Culley D."/>
            <person name="Daum C."/>
            <person name="Ezra D."/>
            <person name="Gonzalez J."/>
            <person name="Henrissat B."/>
            <person name="Kuo A."/>
            <person name="Liang C."/>
            <person name="Lipzen A."/>
            <person name="Lutzoni F."/>
            <person name="Magnuson J."/>
            <person name="Mondo S."/>
            <person name="Nolan M."/>
            <person name="Ohm R."/>
            <person name="Pangilinan J."/>
            <person name="Park H.-J."/>
            <person name="Ramirez L."/>
            <person name="Alfaro M."/>
            <person name="Sun H."/>
            <person name="Tritt A."/>
            <person name="Yoshinaga Y."/>
            <person name="Zwiers L.-H."/>
            <person name="Turgeon B."/>
            <person name="Goodwin S."/>
            <person name="Spatafora J."/>
            <person name="Crous P."/>
            <person name="Grigoriev I."/>
        </authorList>
    </citation>
    <scope>NUCLEOTIDE SEQUENCE</scope>
    <source>
        <strain evidence="8">CBS 110217</strain>
    </source>
</reference>
<sequence>MATTVDLGPTLTIFVVVALSITTVAVGLRCYVRIFLQHRFAPDDYLIMFSLANLIAFVYCVLHQIQYGHGKHLSVVLMDGPSTLRMALKFWWIAQPFYIFANCAVKVSVAVFFCSLCPPRSLHLTAIIAACASAATGLGTLLLQILQCQPVAYFWDRFEPAAQGKCLDPHKAFAILQTVNACDIATDVVLALLPCIMVWNMTMELRKKFCVSLLLGMGALPVIAAIIRAFYFKNMLLNTSDFTFTAWPITITSVAEPAVGITAVCLAQLRPLGRKIFPKGWFTISELPPSDIVTFGRPGACDGPRITVISLNTQLKTGPFNSSPSHHICP</sequence>
<feature type="transmembrane region" description="Helical" evidence="6">
    <location>
        <begin position="209"/>
        <end position="232"/>
    </location>
</feature>
<evidence type="ECO:0000256" key="2">
    <source>
        <dbReference type="ARBA" id="ARBA00022692"/>
    </source>
</evidence>
<keyword evidence="9" id="KW-1185">Reference proteome</keyword>
<evidence type="ECO:0000256" key="1">
    <source>
        <dbReference type="ARBA" id="ARBA00004141"/>
    </source>
</evidence>
<dbReference type="InterPro" id="IPR052337">
    <property type="entry name" value="SAT4-like"/>
</dbReference>
<dbReference type="PANTHER" id="PTHR33048:SF96">
    <property type="entry name" value="INTEGRAL MEMBRANE PROTEIN"/>
    <property type="match status" value="1"/>
</dbReference>
<feature type="transmembrane region" description="Helical" evidence="6">
    <location>
        <begin position="12"/>
        <end position="32"/>
    </location>
</feature>
<keyword evidence="4 6" id="KW-0472">Membrane</keyword>
<evidence type="ECO:0000256" key="4">
    <source>
        <dbReference type="ARBA" id="ARBA00023136"/>
    </source>
</evidence>
<dbReference type="PANTHER" id="PTHR33048">
    <property type="entry name" value="PTH11-LIKE INTEGRAL MEMBRANE PROTEIN (AFU_ORTHOLOGUE AFUA_5G11245)"/>
    <property type="match status" value="1"/>
</dbReference>
<evidence type="ECO:0000313" key="9">
    <source>
        <dbReference type="Proteomes" id="UP000799777"/>
    </source>
</evidence>
<dbReference type="GO" id="GO:0016020">
    <property type="term" value="C:membrane"/>
    <property type="evidence" value="ECO:0007669"/>
    <property type="project" value="UniProtKB-SubCell"/>
</dbReference>
<evidence type="ECO:0000259" key="7">
    <source>
        <dbReference type="Pfam" id="PF20684"/>
    </source>
</evidence>
<feature type="transmembrane region" description="Helical" evidence="6">
    <location>
        <begin position="184"/>
        <end position="202"/>
    </location>
</feature>
<proteinExistence type="inferred from homology"/>
<accession>A0A9P4GY87</accession>
<evidence type="ECO:0000256" key="6">
    <source>
        <dbReference type="SAM" id="Phobius"/>
    </source>
</evidence>
<evidence type="ECO:0000313" key="8">
    <source>
        <dbReference type="EMBL" id="KAF2023704.1"/>
    </source>
</evidence>
<keyword evidence="3 6" id="KW-1133">Transmembrane helix</keyword>
<protein>
    <recommendedName>
        <fullName evidence="7">Rhodopsin domain-containing protein</fullName>
    </recommendedName>
</protein>
<dbReference type="AlphaFoldDB" id="A0A9P4GY87"/>
<dbReference type="Proteomes" id="UP000799777">
    <property type="component" value="Unassembled WGS sequence"/>
</dbReference>
<comment type="subcellular location">
    <subcellularLocation>
        <location evidence="1">Membrane</location>
        <topology evidence="1">Multi-pass membrane protein</topology>
    </subcellularLocation>
</comment>
<evidence type="ECO:0000256" key="5">
    <source>
        <dbReference type="ARBA" id="ARBA00038359"/>
    </source>
</evidence>
<dbReference type="EMBL" id="ML978329">
    <property type="protein sequence ID" value="KAF2023704.1"/>
    <property type="molecule type" value="Genomic_DNA"/>
</dbReference>
<comment type="similarity">
    <text evidence="5">Belongs to the SAT4 family.</text>
</comment>
<dbReference type="OrthoDB" id="3934549at2759"/>